<dbReference type="Gene3D" id="3.40.1580.10">
    <property type="entry name" value="SMI1/KNR4-like"/>
    <property type="match status" value="1"/>
</dbReference>
<evidence type="ECO:0000259" key="1">
    <source>
        <dbReference type="SMART" id="SM00860"/>
    </source>
</evidence>
<evidence type="ECO:0000313" key="3">
    <source>
        <dbReference type="Proteomes" id="UP001207742"/>
    </source>
</evidence>
<keyword evidence="3" id="KW-1185">Reference proteome</keyword>
<comment type="caution">
    <text evidence="2">The sequence shown here is derived from an EMBL/GenBank/DDBJ whole genome shotgun (WGS) entry which is preliminary data.</text>
</comment>
<evidence type="ECO:0000313" key="2">
    <source>
        <dbReference type="EMBL" id="MCW3485462.1"/>
    </source>
</evidence>
<proteinExistence type="predicted"/>
<feature type="domain" description="Knr4/Smi1-like" evidence="1">
    <location>
        <begin position="17"/>
        <end position="194"/>
    </location>
</feature>
<dbReference type="InterPro" id="IPR018958">
    <property type="entry name" value="Knr4/Smi1-like_dom"/>
</dbReference>
<name>A0ABT3INE2_9BACT</name>
<dbReference type="Pfam" id="PF09346">
    <property type="entry name" value="SMI1_KNR4"/>
    <property type="match status" value="1"/>
</dbReference>
<protein>
    <submittedName>
        <fullName evidence="2">SMI1/KNR4 family protein</fullName>
    </submittedName>
</protein>
<dbReference type="SMART" id="SM00860">
    <property type="entry name" value="SMI1_KNR4"/>
    <property type="match status" value="1"/>
</dbReference>
<dbReference type="RefSeq" id="WP_264731913.1">
    <property type="nucleotide sequence ID" value="NZ_JAPDNR010000001.1"/>
</dbReference>
<dbReference type="Proteomes" id="UP001207742">
    <property type="component" value="Unassembled WGS sequence"/>
</dbReference>
<organism evidence="2 3">
    <name type="scientific">Chitinophaga nivalis</name>
    <dbReference type="NCBI Taxonomy" id="2991709"/>
    <lineage>
        <taxon>Bacteria</taxon>
        <taxon>Pseudomonadati</taxon>
        <taxon>Bacteroidota</taxon>
        <taxon>Chitinophagia</taxon>
        <taxon>Chitinophagales</taxon>
        <taxon>Chitinophagaceae</taxon>
        <taxon>Chitinophaga</taxon>
    </lineage>
</organism>
<gene>
    <name evidence="2" type="ORF">OL497_16245</name>
</gene>
<dbReference type="EMBL" id="JAPDNS010000002">
    <property type="protein sequence ID" value="MCW3485462.1"/>
    <property type="molecule type" value="Genomic_DNA"/>
</dbReference>
<reference evidence="2 3" key="1">
    <citation type="submission" date="2022-10" db="EMBL/GenBank/DDBJ databases">
        <title>Chitinophaga nivalis PC15 sp. nov., isolated from Pyeongchang county, South Korea.</title>
        <authorList>
            <person name="Trinh H.N."/>
        </authorList>
    </citation>
    <scope>NUCLEOTIDE SEQUENCE [LARGE SCALE GENOMIC DNA]</scope>
    <source>
        <strain evidence="2 3">PC14</strain>
    </source>
</reference>
<dbReference type="SUPFAM" id="SSF160631">
    <property type="entry name" value="SMI1/KNR4-like"/>
    <property type="match status" value="1"/>
</dbReference>
<accession>A0ABT3INE2</accession>
<dbReference type="InterPro" id="IPR037883">
    <property type="entry name" value="Knr4/Smi1-like_sf"/>
</dbReference>
<sequence length="226" mass="25795">MIQQHVNSILEKMSRLGISPAPVISPEALQAIAASLSITLPPTYVAFLTQIQNGGASDELHKNGPYYGIYSIEKSLAENEEWEVNVANHSPLISDIHFSDCYQAEADWDTHVWRYENDSAYKERVETVLDRFQHTGMLDGTLPVCEYGDGDYFRIMITGNNPGQIWVDSGVISDTGYYCLNVDILTFFERWLDRQLLAKQDPSQQLVRAWYPFLEFGSNERYQLLD</sequence>